<dbReference type="FunCoup" id="A0A6P8Q9U2">
    <property type="interactions" value="146"/>
</dbReference>
<dbReference type="AlphaFoldDB" id="A0A6P8Q9U2"/>
<evidence type="ECO:0000256" key="2">
    <source>
        <dbReference type="ARBA" id="ARBA00040225"/>
    </source>
</evidence>
<evidence type="ECO:0000313" key="4">
    <source>
        <dbReference type="Proteomes" id="UP000515159"/>
    </source>
</evidence>
<dbReference type="CTD" id="91614"/>
<sequence length="529" mass="61044">MSIEINVWSILKTFEFSSASRVPQKPFQATLIWHSIVTALRTQVEVKKRRHSLKYYEHCFVGSEAVDVVLEHLIQKKYFGEVHISRSKVVRVCQALMDHKVFGAVETSLFGKDKKLSFFEDNSWSLYRFTDLSDQADAQMDRNGPCTRQGYHRPGCDIASLDIIDKHGEILFNSSPPKSESLEDLWHNLNLRPDASQVGTPASLSQKVLNEVWQEQTISRLLQLVELPLLDSLLAKQESGPKLPPSEKSLDAMSNHCLDREILKAFSDSQADEWISAAVDCLEYLPDQMVVDISRNLPEQPEQRDEWKCLLFETISKYYNQNKEPLLTKNFFDIHIGIAELLVNGKMEQALEATQLCLKLLDSDTREEFRRLLRFMALAADPLAFRIQKDSENRMVVKREFLRAIINNKNVSKGKTDLLVLFLLDYQRDIFKIPGSLHKMVSDQLMAIQEGRDPDGDTGYSFCQRLDIPEYRTTTQKSTKNELWALLKTIYENSKLSPKEKRRLLGQFYKSHPDIFIQYFGDKVTSVYM</sequence>
<dbReference type="GeneID" id="117352051"/>
<dbReference type="SMART" id="SM00049">
    <property type="entry name" value="DEP"/>
    <property type="match status" value="1"/>
</dbReference>
<evidence type="ECO:0000259" key="3">
    <source>
        <dbReference type="PROSITE" id="PS50186"/>
    </source>
</evidence>
<name>A0A6P8Q9U2_GEOSA</name>
<dbReference type="InterPro" id="IPR036390">
    <property type="entry name" value="WH_DNA-bd_sf"/>
</dbReference>
<accession>A0A6P8Q9U2</accession>
<dbReference type="SUPFAM" id="SSF46785">
    <property type="entry name" value="Winged helix' DNA-binding domain"/>
    <property type="match status" value="1"/>
</dbReference>
<dbReference type="KEGG" id="gsh:117352051"/>
<dbReference type="RefSeq" id="XP_033783958.1">
    <property type="nucleotide sequence ID" value="XM_033928067.1"/>
</dbReference>
<reference evidence="5" key="1">
    <citation type="submission" date="2025-08" db="UniProtKB">
        <authorList>
            <consortium name="RefSeq"/>
        </authorList>
    </citation>
    <scope>IDENTIFICATION</scope>
</reference>
<gene>
    <name evidence="5" type="primary">DEPDC7</name>
</gene>
<dbReference type="InterPro" id="IPR000591">
    <property type="entry name" value="DEP_dom"/>
</dbReference>
<dbReference type="CDD" id="cd04446">
    <property type="entry name" value="DEP_DEPDC4"/>
    <property type="match status" value="1"/>
</dbReference>
<dbReference type="CDD" id="cd04405">
    <property type="entry name" value="RhoGAP_BRCC3-like"/>
    <property type="match status" value="1"/>
</dbReference>
<evidence type="ECO:0000313" key="5">
    <source>
        <dbReference type="RefSeq" id="XP_033783958.1"/>
    </source>
</evidence>
<organism evidence="4 5">
    <name type="scientific">Geotrypetes seraphini</name>
    <name type="common">Gaboon caecilian</name>
    <name type="synonym">Caecilia seraphini</name>
    <dbReference type="NCBI Taxonomy" id="260995"/>
    <lineage>
        <taxon>Eukaryota</taxon>
        <taxon>Metazoa</taxon>
        <taxon>Chordata</taxon>
        <taxon>Craniata</taxon>
        <taxon>Vertebrata</taxon>
        <taxon>Euteleostomi</taxon>
        <taxon>Amphibia</taxon>
        <taxon>Gymnophiona</taxon>
        <taxon>Geotrypetes</taxon>
    </lineage>
</organism>
<protein>
    <recommendedName>
        <fullName evidence="2">DEP domain-containing protein 7</fullName>
    </recommendedName>
</protein>
<dbReference type="Proteomes" id="UP000515159">
    <property type="component" value="Chromosome 19"/>
</dbReference>
<feature type="domain" description="DEP" evidence="3">
    <location>
        <begin position="40"/>
        <end position="131"/>
    </location>
</feature>
<dbReference type="PROSITE" id="PS50186">
    <property type="entry name" value="DEP"/>
    <property type="match status" value="1"/>
</dbReference>
<evidence type="ECO:0000256" key="1">
    <source>
        <dbReference type="ARBA" id="ARBA00037970"/>
    </source>
</evidence>
<dbReference type="Gene3D" id="1.10.10.10">
    <property type="entry name" value="Winged helix-like DNA-binding domain superfamily/Winged helix DNA-binding domain"/>
    <property type="match status" value="1"/>
</dbReference>
<dbReference type="PANTHER" id="PTHR16206:SF9">
    <property type="entry name" value="DEP DOMAIN-CONTAINING PROTEIN 7"/>
    <property type="match status" value="1"/>
</dbReference>
<dbReference type="GO" id="GO:0035556">
    <property type="term" value="P:intracellular signal transduction"/>
    <property type="evidence" value="ECO:0007669"/>
    <property type="project" value="InterPro"/>
</dbReference>
<dbReference type="OrthoDB" id="276323at2759"/>
<proteinExistence type="inferred from homology"/>
<dbReference type="PANTHER" id="PTHR16206">
    <property type="entry name" value="DEP DOMAIN-CONTAINING"/>
    <property type="match status" value="1"/>
</dbReference>
<dbReference type="InParanoid" id="A0A6P8Q9U2"/>
<keyword evidence="4" id="KW-1185">Reference proteome</keyword>
<comment type="similarity">
    <text evidence="1">Belongs to the DEPDC7 family.</text>
</comment>
<dbReference type="Pfam" id="PF00610">
    <property type="entry name" value="DEP"/>
    <property type="match status" value="1"/>
</dbReference>
<dbReference type="InterPro" id="IPR036388">
    <property type="entry name" value="WH-like_DNA-bd_sf"/>
</dbReference>